<reference evidence="5" key="3">
    <citation type="journal article" date="2019" name="Int. J. Syst. Evol. Microbiol.">
        <title>The Global Catalogue of Microorganisms (GCM) 10K type strain sequencing project: providing services to taxonomists for standard genome sequencing and annotation.</title>
        <authorList>
            <consortium name="The Broad Institute Genomics Platform"/>
            <consortium name="The Broad Institute Genome Sequencing Center for Infectious Disease"/>
            <person name="Wu L."/>
            <person name="Ma J."/>
        </authorList>
    </citation>
    <scope>NUCLEOTIDE SEQUENCE [LARGE SCALE GENOMIC DNA]</scope>
    <source>
        <strain evidence="5">KCTC 62575</strain>
    </source>
</reference>
<feature type="non-terminal residue" evidence="3">
    <location>
        <position position="190"/>
    </location>
</feature>
<gene>
    <name evidence="2" type="ORF">ACFODO_05320</name>
    <name evidence="3" type="ORF">C9E89_022880</name>
</gene>
<name>A0A371YIE3_9GAMM</name>
<sequence length="190" mass="21467">MSRLTKQLREAMLDAILSHAFDAKQQAAKQAKITAGEQVYQDIYASHLIAMESLPKGFLPKSSTFYIAIAEQKHMVNCSEGRLIGRRHDDRFYEGAKLYVGDEVVAKNFMAAVEHCRDLKAQREQMSREITPVLESVHTFKKLWEVWPESKTLLDKFEVKPAIAILPAVQVNKLNVVLGLPVSVSAEVER</sequence>
<dbReference type="Proteomes" id="UP000240957">
    <property type="component" value="Unassembled WGS sequence"/>
</dbReference>
<reference evidence="3 4" key="2">
    <citation type="submission" date="2018-08" db="EMBL/GenBank/DDBJ databases">
        <title>The draft genome of Acinetobacter sichuanensis strain WCHAc060041.</title>
        <authorList>
            <person name="Qin J."/>
            <person name="Feng Y."/>
            <person name="Zong Z."/>
        </authorList>
    </citation>
    <scope>NUCLEOTIDE SEQUENCE [LARGE SCALE GENOMIC DNA]</scope>
    <source>
        <strain evidence="3 4">WCHAc060041</strain>
    </source>
</reference>
<keyword evidence="5" id="KW-1185">Reference proteome</keyword>
<evidence type="ECO:0000313" key="3">
    <source>
        <dbReference type="EMBL" id="RFC81249.1"/>
    </source>
</evidence>
<comment type="caution">
    <text evidence="3">The sequence shown here is derived from an EMBL/GenBank/DDBJ whole genome shotgun (WGS) entry which is preliminary data.</text>
</comment>
<dbReference type="EMBL" id="JBHRSF010000008">
    <property type="protein sequence ID" value="MFC2994704.1"/>
    <property type="molecule type" value="Genomic_DNA"/>
</dbReference>
<dbReference type="AlphaFoldDB" id="A0A371YIE3"/>
<dbReference type="RefSeq" id="WP_107010336.1">
    <property type="nucleotide sequence ID" value="NZ_JBHRSF010000008.1"/>
</dbReference>
<evidence type="ECO:0000313" key="2">
    <source>
        <dbReference type="EMBL" id="MFC2994704.1"/>
    </source>
</evidence>
<organism evidence="3 4">
    <name type="scientific">Acinetobacter sichuanensis</name>
    <dbReference type="NCBI Taxonomy" id="2136183"/>
    <lineage>
        <taxon>Bacteria</taxon>
        <taxon>Pseudomonadati</taxon>
        <taxon>Pseudomonadota</taxon>
        <taxon>Gammaproteobacteria</taxon>
        <taxon>Moraxellales</taxon>
        <taxon>Moraxellaceae</taxon>
        <taxon>Acinetobacter</taxon>
    </lineage>
</organism>
<accession>A0A371YIE3</accession>
<dbReference type="Pfam" id="PF18757">
    <property type="entry name" value="Nmad5"/>
    <property type="match status" value="1"/>
</dbReference>
<reference evidence="2" key="4">
    <citation type="submission" date="2024-09" db="EMBL/GenBank/DDBJ databases">
        <authorList>
            <person name="Sun Q."/>
            <person name="Mori K."/>
        </authorList>
    </citation>
    <scope>NUCLEOTIDE SEQUENCE</scope>
    <source>
        <strain evidence="2">KCTC 62575</strain>
    </source>
</reference>
<dbReference type="EMBL" id="PYIX02000181">
    <property type="protein sequence ID" value="RFC81249.1"/>
    <property type="molecule type" value="Genomic_DNA"/>
</dbReference>
<dbReference type="InterPro" id="IPR040835">
    <property type="entry name" value="Nmad5"/>
</dbReference>
<feature type="domain" description="Nucleotide modification associated" evidence="1">
    <location>
        <begin position="2"/>
        <end position="181"/>
    </location>
</feature>
<evidence type="ECO:0000313" key="4">
    <source>
        <dbReference type="Proteomes" id="UP000240957"/>
    </source>
</evidence>
<protein>
    <submittedName>
        <fullName evidence="2">Nmad5 family putative nucleotide modification protein</fullName>
    </submittedName>
</protein>
<dbReference type="OrthoDB" id="6689110at2"/>
<proteinExistence type="predicted"/>
<reference evidence="2" key="1">
    <citation type="journal article" date="2014" name="Int. J. Syst. Evol. Microbiol.">
        <title>Complete genome of a new Firmicutes species belonging to the dominant human colonic microbiota ('Ruminococcus bicirculans') reveals two chromosomes and a selective capacity to utilize plant glucans.</title>
        <authorList>
            <consortium name="NISC Comparative Sequencing Program"/>
            <person name="Wegmann U."/>
            <person name="Louis P."/>
            <person name="Goesmann A."/>
            <person name="Henrissat B."/>
            <person name="Duncan S.H."/>
            <person name="Flint H.J."/>
        </authorList>
    </citation>
    <scope>NUCLEOTIDE SEQUENCE</scope>
    <source>
        <strain evidence="2">KCTC 62575</strain>
    </source>
</reference>
<evidence type="ECO:0000259" key="1">
    <source>
        <dbReference type="Pfam" id="PF18757"/>
    </source>
</evidence>
<evidence type="ECO:0000313" key="5">
    <source>
        <dbReference type="Proteomes" id="UP001595455"/>
    </source>
</evidence>
<dbReference type="Proteomes" id="UP001595455">
    <property type="component" value="Unassembled WGS sequence"/>
</dbReference>